<organism evidence="3 4">
    <name type="scientific">Danionella cerebrum</name>
    <dbReference type="NCBI Taxonomy" id="2873325"/>
    <lineage>
        <taxon>Eukaryota</taxon>
        <taxon>Metazoa</taxon>
        <taxon>Chordata</taxon>
        <taxon>Craniata</taxon>
        <taxon>Vertebrata</taxon>
        <taxon>Euteleostomi</taxon>
        <taxon>Actinopterygii</taxon>
        <taxon>Neopterygii</taxon>
        <taxon>Teleostei</taxon>
        <taxon>Ostariophysi</taxon>
        <taxon>Cypriniformes</taxon>
        <taxon>Danionidae</taxon>
        <taxon>Danioninae</taxon>
        <taxon>Danionella</taxon>
    </lineage>
</organism>
<gene>
    <name evidence="3" type="ORF">DNTS_013959</name>
</gene>
<proteinExistence type="predicted"/>
<accession>A0A553MUL7</accession>
<dbReference type="PROSITE" id="PS00108">
    <property type="entry name" value="PROTEIN_KINASE_ST"/>
    <property type="match status" value="1"/>
</dbReference>
<dbReference type="STRING" id="623744.A0A553MUL7"/>
<dbReference type="InterPro" id="IPR011009">
    <property type="entry name" value="Kinase-like_dom_sf"/>
</dbReference>
<keyword evidence="4" id="KW-1185">Reference proteome</keyword>
<dbReference type="GO" id="GO:0004674">
    <property type="term" value="F:protein serine/threonine kinase activity"/>
    <property type="evidence" value="ECO:0007669"/>
    <property type="project" value="TreeGrafter"/>
</dbReference>
<dbReference type="AlphaFoldDB" id="A0A553MUL7"/>
<dbReference type="GO" id="GO:0005634">
    <property type="term" value="C:nucleus"/>
    <property type="evidence" value="ECO:0007669"/>
    <property type="project" value="TreeGrafter"/>
</dbReference>
<dbReference type="EMBL" id="SRMA01027257">
    <property type="protein sequence ID" value="TRY56869.1"/>
    <property type="molecule type" value="Genomic_DNA"/>
</dbReference>
<evidence type="ECO:0000313" key="3">
    <source>
        <dbReference type="EMBL" id="TRY56869.1"/>
    </source>
</evidence>
<dbReference type="PROSITE" id="PS50011">
    <property type="entry name" value="PROTEIN_KINASE_DOM"/>
    <property type="match status" value="1"/>
</dbReference>
<evidence type="ECO:0000313" key="4">
    <source>
        <dbReference type="Proteomes" id="UP000316079"/>
    </source>
</evidence>
<dbReference type="PANTHER" id="PTHR44167:SF32">
    <property type="entry name" value="CBL-INTERACTING SERINE_THREONINE-PROTEIN KINASE 25-LIKE"/>
    <property type="match status" value="1"/>
</dbReference>
<feature type="compositionally biased region" description="Basic and acidic residues" evidence="1">
    <location>
        <begin position="456"/>
        <end position="485"/>
    </location>
</feature>
<dbReference type="SUPFAM" id="SSF56112">
    <property type="entry name" value="Protein kinase-like (PK-like)"/>
    <property type="match status" value="1"/>
</dbReference>
<name>A0A553MUL7_9TELE</name>
<dbReference type="GO" id="GO:0005524">
    <property type="term" value="F:ATP binding"/>
    <property type="evidence" value="ECO:0007669"/>
    <property type="project" value="InterPro"/>
</dbReference>
<reference evidence="3 4" key="1">
    <citation type="journal article" date="2019" name="Sci. Data">
        <title>Hybrid genome assembly and annotation of Danionella translucida.</title>
        <authorList>
            <person name="Kadobianskyi M."/>
            <person name="Schulze L."/>
            <person name="Schuelke M."/>
            <person name="Judkewitz B."/>
        </authorList>
    </citation>
    <scope>NUCLEOTIDE SEQUENCE [LARGE SCALE GENOMIC DNA]</scope>
    <source>
        <strain evidence="3 4">Bolton</strain>
    </source>
</reference>
<dbReference type="GO" id="GO:0044773">
    <property type="term" value="P:mitotic DNA damage checkpoint signaling"/>
    <property type="evidence" value="ECO:0007669"/>
    <property type="project" value="TreeGrafter"/>
</dbReference>
<evidence type="ECO:0000259" key="2">
    <source>
        <dbReference type="PROSITE" id="PS50011"/>
    </source>
</evidence>
<dbReference type="InterPro" id="IPR008271">
    <property type="entry name" value="Ser/Thr_kinase_AS"/>
</dbReference>
<comment type="caution">
    <text evidence="3">The sequence shown here is derived from an EMBL/GenBank/DDBJ whole genome shotgun (WGS) entry which is preliminary data.</text>
</comment>
<protein>
    <recommendedName>
        <fullName evidence="2">Protein kinase domain-containing protein</fullName>
    </recommendedName>
</protein>
<dbReference type="Proteomes" id="UP000316079">
    <property type="component" value="Unassembled WGS sequence"/>
</dbReference>
<feature type="region of interest" description="Disordered" evidence="1">
    <location>
        <begin position="456"/>
        <end position="486"/>
    </location>
</feature>
<dbReference type="Pfam" id="PF00069">
    <property type="entry name" value="Pkinase"/>
    <property type="match status" value="1"/>
</dbReference>
<dbReference type="PANTHER" id="PTHR44167">
    <property type="entry name" value="OVARIAN-SPECIFIC SERINE/THREONINE-PROTEIN KINASE LOK-RELATED"/>
    <property type="match status" value="1"/>
</dbReference>
<dbReference type="SMART" id="SM00220">
    <property type="entry name" value="S_TKc"/>
    <property type="match status" value="1"/>
</dbReference>
<feature type="domain" description="Protein kinase" evidence="2">
    <location>
        <begin position="195"/>
        <end position="444"/>
    </location>
</feature>
<dbReference type="Gene3D" id="1.10.510.10">
    <property type="entry name" value="Transferase(Phosphotransferase) domain 1"/>
    <property type="match status" value="1"/>
</dbReference>
<sequence length="595" mass="67304">MEMSPYLFKRPNIPEMQQYACDMSASIMGGYRPQTADLLLLHEANKQQRYEPIPQRFKPSTPKLSRIQTVDEITSKSRGALSLYPSPQVPWLLSVRLNPVAVQQNKPSEKKLKELLQRKGDRARREIFSSTPVIRQVMSEPAEAESTPVSVRLQSERCCCESKESKDTVGLENKQDLELEHIQSQQLHNLLKQMAYSTKTLAGGCFGKVYKEKYGDTWAAIKRVPLGLISQQQLERECKVYHNARHPNIVKLLGDPWLQNSKWNIPLEFIFGEDLETTIFKVQLSKIQLTPAVRATIITGMCEGLLYMHSKDIVHQDLKPDNIMVEHQTHRAVIIDLGLAKFSRNGLSSAVNLGNEAYSPPEILQMNGIRDKRSDVWAMGKIIAELCARIRLPTQFVSSVKILETLKDQPYSNPVSKMVEVNPSYRTSMAGVIAEIRRAGSMQLTDLKPKDISKDIPRDVPRDFTRDVPRDVPRDIPRDVPRDIPRVPVPQANELKQITKWSPPAAPIGKVEFNRSPLLNYRKDPTAIGKAVVTGNIAAMNQQFSLMSFPCPLPETGKVTQQCFNEEKGALEYKEIITKGGKIVKYEKVQITKDS</sequence>
<evidence type="ECO:0000256" key="1">
    <source>
        <dbReference type="SAM" id="MobiDB-lite"/>
    </source>
</evidence>
<dbReference type="OrthoDB" id="4062651at2759"/>
<dbReference type="InterPro" id="IPR000719">
    <property type="entry name" value="Prot_kinase_dom"/>
</dbReference>